<reference evidence="1 2" key="2">
    <citation type="journal article" date="2017" name="Front. Plant Sci.">
        <title>Gene Classification and Mining of Molecular Markers Useful in Red Clover (Trifolium pratense) Breeding.</title>
        <authorList>
            <person name="Istvanek J."/>
            <person name="Dluhosova J."/>
            <person name="Dluhos P."/>
            <person name="Patkova L."/>
            <person name="Nedelnik J."/>
            <person name="Repkova J."/>
        </authorList>
    </citation>
    <scope>NUCLEOTIDE SEQUENCE [LARGE SCALE GENOMIC DNA]</scope>
    <source>
        <strain evidence="2">cv. Tatra</strain>
        <tissue evidence="1">Young leaves</tissue>
    </source>
</reference>
<evidence type="ECO:0000313" key="2">
    <source>
        <dbReference type="Proteomes" id="UP000236291"/>
    </source>
</evidence>
<organism evidence="1 2">
    <name type="scientific">Trifolium pratense</name>
    <name type="common">Red clover</name>
    <dbReference type="NCBI Taxonomy" id="57577"/>
    <lineage>
        <taxon>Eukaryota</taxon>
        <taxon>Viridiplantae</taxon>
        <taxon>Streptophyta</taxon>
        <taxon>Embryophyta</taxon>
        <taxon>Tracheophyta</taxon>
        <taxon>Spermatophyta</taxon>
        <taxon>Magnoliopsida</taxon>
        <taxon>eudicotyledons</taxon>
        <taxon>Gunneridae</taxon>
        <taxon>Pentapetalae</taxon>
        <taxon>rosids</taxon>
        <taxon>fabids</taxon>
        <taxon>Fabales</taxon>
        <taxon>Fabaceae</taxon>
        <taxon>Papilionoideae</taxon>
        <taxon>50 kb inversion clade</taxon>
        <taxon>NPAAA clade</taxon>
        <taxon>Hologalegina</taxon>
        <taxon>IRL clade</taxon>
        <taxon>Trifolieae</taxon>
        <taxon>Trifolium</taxon>
    </lineage>
</organism>
<gene>
    <name evidence="1" type="ORF">L195_g057706</name>
</gene>
<dbReference type="EMBL" id="ASHM01115774">
    <property type="protein sequence ID" value="PNX70750.1"/>
    <property type="molecule type" value="Genomic_DNA"/>
</dbReference>
<evidence type="ECO:0000313" key="1">
    <source>
        <dbReference type="EMBL" id="PNX70750.1"/>
    </source>
</evidence>
<feature type="non-terminal residue" evidence="1">
    <location>
        <position position="105"/>
    </location>
</feature>
<dbReference type="PANTHER" id="PTHR35317">
    <property type="entry name" value="OS04G0629600 PROTEIN"/>
    <property type="match status" value="1"/>
</dbReference>
<comment type="caution">
    <text evidence="1">The sequence shown here is derived from an EMBL/GenBank/DDBJ whole genome shotgun (WGS) entry which is preliminary data.</text>
</comment>
<dbReference type="AlphaFoldDB" id="A0A2K3KWT2"/>
<name>A0A2K3KWT2_TRIPR</name>
<proteinExistence type="predicted"/>
<dbReference type="Pfam" id="PF14223">
    <property type="entry name" value="Retrotran_gag_2"/>
    <property type="match status" value="1"/>
</dbReference>
<accession>A0A2K3KWT2</accession>
<protein>
    <submittedName>
        <fullName evidence="1">Retrovirus-related Pol polyprotein from transposon TNT 1-94</fullName>
    </submittedName>
</protein>
<reference evidence="1 2" key="1">
    <citation type="journal article" date="2014" name="Am. J. Bot.">
        <title>Genome assembly and annotation for red clover (Trifolium pratense; Fabaceae).</title>
        <authorList>
            <person name="Istvanek J."/>
            <person name="Jaros M."/>
            <person name="Krenek A."/>
            <person name="Repkova J."/>
        </authorList>
    </citation>
    <scope>NUCLEOTIDE SEQUENCE [LARGE SCALE GENOMIC DNA]</scope>
    <source>
        <strain evidence="2">cv. Tatra</strain>
        <tissue evidence="1">Young leaves</tissue>
    </source>
</reference>
<dbReference type="PANTHER" id="PTHR35317:SF23">
    <property type="entry name" value="OS04G0629600 PROTEIN"/>
    <property type="match status" value="1"/>
</dbReference>
<dbReference type="Proteomes" id="UP000236291">
    <property type="component" value="Unassembled WGS sequence"/>
</dbReference>
<sequence length="105" mass="12072">MAENKEFGFPIPKYDGHYDHWSMLMKNLLESKEFWEIVETGVPVLAAGATAEEQRIAKEAKLKDLKAKNYLFQSIDRTIIETILDKSSSKAIWDSMKQKFEGSTK</sequence>